<sequence length="433" mass="48579">MWRKIFLLCFAWLLSLSPVQARELDKAELNFATALISMSTYSAELNVLARHWLEELGWVVDSHEYATALAAGRVHILAKKLPDDEQVYVLAFPGTERKQDAIVDLRVKRVNFGGTSPAEFAEVAGLEDRQGANPLVHKGFNDYTQAALFSEQLPEFGNLTLGEVIARDLREHPAYQVYLTGHSLGGAAATLAAARLADMGVRPQQLQVITFGAPAVGNTAFARAYEKRMQLTRITMEGDPVKAALQLLSGSYAQFGEKLVWDSHLGRFPHDMTLYLDEALRHYQDAHDESERPLLVTGHCHQLDGPLYVAPLRFKLDDMLSNDRSYMERVARGILKGAYTPIIFGEARQDVYQAARQQGAKYVLYERFRGQRLKKEDANFRLTLEEELYDMEGNLLSFQSYSTTASTLTPIEAVGYLVMQAEAERSAKLNVKK</sequence>
<dbReference type="InterPro" id="IPR029058">
    <property type="entry name" value="AB_hydrolase_fold"/>
</dbReference>
<dbReference type="GO" id="GO:0006629">
    <property type="term" value="P:lipid metabolic process"/>
    <property type="evidence" value="ECO:0007669"/>
    <property type="project" value="InterPro"/>
</dbReference>
<dbReference type="Gene3D" id="3.40.50.1820">
    <property type="entry name" value="alpha/beta hydrolase"/>
    <property type="match status" value="1"/>
</dbReference>
<evidence type="ECO:0000259" key="2">
    <source>
        <dbReference type="Pfam" id="PF01764"/>
    </source>
</evidence>
<evidence type="ECO:0000313" key="3">
    <source>
        <dbReference type="EMBL" id="SDP43829.1"/>
    </source>
</evidence>
<evidence type="ECO:0000256" key="1">
    <source>
        <dbReference type="SAM" id="SignalP"/>
    </source>
</evidence>
<dbReference type="RefSeq" id="WP_074572541.1">
    <property type="nucleotide sequence ID" value="NZ_FNJQ01000019.1"/>
</dbReference>
<evidence type="ECO:0000313" key="4">
    <source>
        <dbReference type="Proteomes" id="UP000182412"/>
    </source>
</evidence>
<feature type="chain" id="PRO_5010179594" evidence="1">
    <location>
        <begin position="22"/>
        <end position="433"/>
    </location>
</feature>
<feature type="signal peptide" evidence="1">
    <location>
        <begin position="1"/>
        <end position="21"/>
    </location>
</feature>
<feature type="domain" description="Fungal lipase-type" evidence="2">
    <location>
        <begin position="89"/>
        <end position="241"/>
    </location>
</feature>
<dbReference type="AlphaFoldDB" id="A0A1H0SQJ1"/>
<dbReference type="InterPro" id="IPR051218">
    <property type="entry name" value="Sec_MonoDiacylglyc_Lipase"/>
</dbReference>
<dbReference type="PANTHER" id="PTHR45856">
    <property type="entry name" value="ALPHA/BETA-HYDROLASES SUPERFAMILY PROTEIN"/>
    <property type="match status" value="1"/>
</dbReference>
<dbReference type="InterPro" id="IPR002921">
    <property type="entry name" value="Fungal_lipase-type"/>
</dbReference>
<accession>A0A1H0SQJ1</accession>
<gene>
    <name evidence="3" type="ORF">SAMN05216366_11920</name>
</gene>
<dbReference type="Pfam" id="PF01764">
    <property type="entry name" value="Lipase_3"/>
    <property type="match status" value="1"/>
</dbReference>
<organism evidence="3 4">
    <name type="scientific">Selenomonas ruminantium</name>
    <dbReference type="NCBI Taxonomy" id="971"/>
    <lineage>
        <taxon>Bacteria</taxon>
        <taxon>Bacillati</taxon>
        <taxon>Bacillota</taxon>
        <taxon>Negativicutes</taxon>
        <taxon>Selenomonadales</taxon>
        <taxon>Selenomonadaceae</taxon>
        <taxon>Selenomonas</taxon>
    </lineage>
</organism>
<dbReference type="PANTHER" id="PTHR45856:SF24">
    <property type="entry name" value="FUNGAL LIPASE-LIKE DOMAIN-CONTAINING PROTEIN"/>
    <property type="match status" value="1"/>
</dbReference>
<dbReference type="Proteomes" id="UP000182412">
    <property type="component" value="Unassembled WGS sequence"/>
</dbReference>
<proteinExistence type="predicted"/>
<dbReference type="EMBL" id="FNJQ01000019">
    <property type="protein sequence ID" value="SDP43829.1"/>
    <property type="molecule type" value="Genomic_DNA"/>
</dbReference>
<dbReference type="OrthoDB" id="5522031at2"/>
<keyword evidence="1" id="KW-0732">Signal</keyword>
<name>A0A1H0SQJ1_SELRU</name>
<dbReference type="SUPFAM" id="SSF53474">
    <property type="entry name" value="alpha/beta-Hydrolases"/>
    <property type="match status" value="1"/>
</dbReference>
<protein>
    <submittedName>
        <fullName evidence="3">Lipase (Class 3)</fullName>
    </submittedName>
</protein>
<reference evidence="3 4" key="1">
    <citation type="submission" date="2016-10" db="EMBL/GenBank/DDBJ databases">
        <authorList>
            <person name="de Groot N.N."/>
        </authorList>
    </citation>
    <scope>NUCLEOTIDE SEQUENCE [LARGE SCALE GENOMIC DNA]</scope>
    <source>
        <strain evidence="3 4">S137</strain>
    </source>
</reference>